<dbReference type="PANTHER" id="PTHR48228:SF5">
    <property type="entry name" value="ALPHA-METHYLACYL-COA RACEMASE"/>
    <property type="match status" value="1"/>
</dbReference>
<dbReference type="EMBL" id="ACPB03002617">
    <property type="status" value="NOT_ANNOTATED_CDS"/>
    <property type="molecule type" value="Genomic_DNA"/>
</dbReference>
<dbReference type="FunCoup" id="T1HLM1">
    <property type="interactions" value="235"/>
</dbReference>
<dbReference type="OMA" id="VVIDPFR"/>
<protein>
    <submittedName>
        <fullName evidence="3">Uncharacterized protein</fullName>
    </submittedName>
</protein>
<dbReference type="GO" id="GO:0005739">
    <property type="term" value="C:mitochondrion"/>
    <property type="evidence" value="ECO:0007669"/>
    <property type="project" value="TreeGrafter"/>
</dbReference>
<dbReference type="GO" id="GO:0008206">
    <property type="term" value="P:bile acid metabolic process"/>
    <property type="evidence" value="ECO:0007669"/>
    <property type="project" value="TreeGrafter"/>
</dbReference>
<dbReference type="Gene3D" id="3.40.50.10540">
    <property type="entry name" value="Crotonobetainyl-coa:carnitine coa-transferase, domain 1"/>
    <property type="match status" value="1"/>
</dbReference>
<dbReference type="HOGENOM" id="CLU_033975_5_0_1"/>
<proteinExistence type="inferred from homology"/>
<dbReference type="EnsemblMetazoa" id="RPRC004945-RA">
    <property type="protein sequence ID" value="RPRC004945-PA"/>
    <property type="gene ID" value="RPRC004945"/>
</dbReference>
<dbReference type="STRING" id="13249.T1HLM1"/>
<feature type="compositionally biased region" description="Polar residues" evidence="2">
    <location>
        <begin position="328"/>
        <end position="340"/>
    </location>
</feature>
<dbReference type="Pfam" id="PF02515">
    <property type="entry name" value="CoA_transf_3"/>
    <property type="match status" value="1"/>
</dbReference>
<sequence length="383" mass="41679">MALKGIQVLEIAGLAPAPFCGMILADFGAKVIRIDKASGTDFEDNFLSHGKLSVGLNLKHPEGVEVFKKLTKSSDVLIEPFRAGVMEKLGLGPKTLFQLNKGLIYARLSGYGQEGGLSQKAGHDINFLSYSGVLSMLGPHDSGPLPPSNLLADFGGGGLMCALGILLALYDKSNYGMGQVVDCSMTRGAAYLASWLFRSHHSPLWGQPRGQNILDGGCHFYKTYKTKDDKWMAVGAIEKKFYDNFLAGLGLNAGEVPQYSEFDAANKIISDRFKMHSQAHWINIFKDLDACVSPVLTVDEAVKLDHNVMQNAFDQSKDINAPVPTPEPQLSLNVSQSRAAQTRPPAVGEHSLEVLKTLGYNKEEIFGLAKRKAIFLAYENAKL</sequence>
<organism evidence="3 4">
    <name type="scientific">Rhodnius prolixus</name>
    <name type="common">Triatomid bug</name>
    <dbReference type="NCBI Taxonomy" id="13249"/>
    <lineage>
        <taxon>Eukaryota</taxon>
        <taxon>Metazoa</taxon>
        <taxon>Ecdysozoa</taxon>
        <taxon>Arthropoda</taxon>
        <taxon>Hexapoda</taxon>
        <taxon>Insecta</taxon>
        <taxon>Pterygota</taxon>
        <taxon>Neoptera</taxon>
        <taxon>Paraneoptera</taxon>
        <taxon>Hemiptera</taxon>
        <taxon>Heteroptera</taxon>
        <taxon>Panheteroptera</taxon>
        <taxon>Cimicomorpha</taxon>
        <taxon>Reduviidae</taxon>
        <taxon>Triatominae</taxon>
        <taxon>Rhodnius</taxon>
    </lineage>
</organism>
<evidence type="ECO:0000313" key="4">
    <source>
        <dbReference type="Proteomes" id="UP000015103"/>
    </source>
</evidence>
<dbReference type="InterPro" id="IPR050509">
    <property type="entry name" value="CoA-transferase_III"/>
</dbReference>
<dbReference type="AlphaFoldDB" id="T1HLM1"/>
<comment type="similarity">
    <text evidence="1">Belongs to the CoA-transferase III family.</text>
</comment>
<evidence type="ECO:0000256" key="1">
    <source>
        <dbReference type="ARBA" id="ARBA00008383"/>
    </source>
</evidence>
<dbReference type="Proteomes" id="UP000015103">
    <property type="component" value="Unassembled WGS sequence"/>
</dbReference>
<feature type="region of interest" description="Disordered" evidence="2">
    <location>
        <begin position="315"/>
        <end position="345"/>
    </location>
</feature>
<dbReference type="eggNOG" id="KOG3957">
    <property type="taxonomic scope" value="Eukaryota"/>
</dbReference>
<dbReference type="InterPro" id="IPR044855">
    <property type="entry name" value="CoA-Trfase_III_dom3_sf"/>
</dbReference>
<dbReference type="PANTHER" id="PTHR48228">
    <property type="entry name" value="SUCCINYL-COA--D-CITRAMALATE COA-TRANSFERASE"/>
    <property type="match status" value="1"/>
</dbReference>
<dbReference type="SUPFAM" id="SSF89796">
    <property type="entry name" value="CoA-transferase family III (CaiB/BaiF)"/>
    <property type="match status" value="1"/>
</dbReference>
<accession>T1HLM1</accession>
<dbReference type="InParanoid" id="T1HLM1"/>
<dbReference type="InterPro" id="IPR023606">
    <property type="entry name" value="CoA-Trfase_III_dom_1_sf"/>
</dbReference>
<dbReference type="Gene3D" id="3.30.1540.10">
    <property type="entry name" value="formyl-coa transferase, domain 3"/>
    <property type="match status" value="1"/>
</dbReference>
<dbReference type="GO" id="GO:0008111">
    <property type="term" value="F:alpha-methylacyl-CoA racemase activity"/>
    <property type="evidence" value="ECO:0007669"/>
    <property type="project" value="TreeGrafter"/>
</dbReference>
<dbReference type="InterPro" id="IPR003673">
    <property type="entry name" value="CoA-Trfase_fam_III"/>
</dbReference>
<keyword evidence="4" id="KW-1185">Reference proteome</keyword>
<name>T1HLM1_RHOPR</name>
<reference evidence="3" key="1">
    <citation type="submission" date="2015-05" db="UniProtKB">
        <authorList>
            <consortium name="EnsemblMetazoa"/>
        </authorList>
    </citation>
    <scope>IDENTIFICATION</scope>
</reference>
<dbReference type="RefSeq" id="XP_073988829.1">
    <property type="nucleotide sequence ID" value="XM_074132728.1"/>
</dbReference>
<evidence type="ECO:0000256" key="2">
    <source>
        <dbReference type="SAM" id="MobiDB-lite"/>
    </source>
</evidence>
<dbReference type="VEuPathDB" id="VectorBase:RPRC004945"/>
<dbReference type="GeneID" id="141456572"/>
<evidence type="ECO:0000313" key="3">
    <source>
        <dbReference type="EnsemblMetazoa" id="RPRC004945-PA"/>
    </source>
</evidence>